<proteinExistence type="predicted"/>
<evidence type="ECO:0000313" key="3">
    <source>
        <dbReference type="Proteomes" id="UP000199516"/>
    </source>
</evidence>
<dbReference type="AlphaFoldDB" id="A0A1I2EB06"/>
<keyword evidence="3" id="KW-1185">Reference proteome</keyword>
<name>A0A1I2EB06_9BACI</name>
<dbReference type="Pfam" id="PF11127">
    <property type="entry name" value="YgaP-like_TM"/>
    <property type="match status" value="1"/>
</dbReference>
<evidence type="ECO:0000313" key="2">
    <source>
        <dbReference type="EMBL" id="SFE89879.1"/>
    </source>
</evidence>
<dbReference type="InterPro" id="IPR021309">
    <property type="entry name" value="YgaP-like_TM"/>
</dbReference>
<dbReference type="EMBL" id="FONT01000005">
    <property type="protein sequence ID" value="SFE89879.1"/>
    <property type="molecule type" value="Genomic_DNA"/>
</dbReference>
<dbReference type="OrthoDB" id="5405951at2"/>
<protein>
    <recommendedName>
        <fullName evidence="1">Inner membrane protein YgaP-like transmembrane domain-containing protein</fullName>
    </recommendedName>
</protein>
<evidence type="ECO:0000259" key="1">
    <source>
        <dbReference type="Pfam" id="PF11127"/>
    </source>
</evidence>
<reference evidence="2 3" key="1">
    <citation type="submission" date="2016-10" db="EMBL/GenBank/DDBJ databases">
        <authorList>
            <person name="de Groot N.N."/>
        </authorList>
    </citation>
    <scope>NUCLEOTIDE SEQUENCE [LARGE SCALE GENOMIC DNA]</scope>
    <source>
        <strain evidence="2 3">DSM 23995</strain>
    </source>
</reference>
<organism evidence="2 3">
    <name type="scientific">Alteribacillus iranensis</name>
    <dbReference type="NCBI Taxonomy" id="930128"/>
    <lineage>
        <taxon>Bacteria</taxon>
        <taxon>Bacillati</taxon>
        <taxon>Bacillota</taxon>
        <taxon>Bacilli</taxon>
        <taxon>Bacillales</taxon>
        <taxon>Bacillaceae</taxon>
        <taxon>Alteribacillus</taxon>
    </lineage>
</organism>
<feature type="domain" description="Inner membrane protein YgaP-like transmembrane" evidence="1">
    <location>
        <begin position="1"/>
        <end position="66"/>
    </location>
</feature>
<dbReference type="Proteomes" id="UP000199516">
    <property type="component" value="Unassembled WGS sequence"/>
</dbReference>
<gene>
    <name evidence="2" type="ORF">SAMN05192532_105231</name>
</gene>
<dbReference type="RefSeq" id="WP_091662363.1">
    <property type="nucleotide sequence ID" value="NZ_FONT01000005.1"/>
</dbReference>
<accession>A0A1I2EB06</accession>
<sequence>MEKNVGTGEAILRITGGLTLIAWATGEMAKDKSPSVHILCAALGAQKVGEGIMRYCPIKDLIVKNKKEEEDSQSGNIVLP</sequence>